<keyword evidence="2" id="KW-1133">Transmembrane helix</keyword>
<feature type="transmembrane region" description="Helical" evidence="2">
    <location>
        <begin position="38"/>
        <end position="60"/>
    </location>
</feature>
<feature type="region of interest" description="Disordered" evidence="1">
    <location>
        <begin position="119"/>
        <end position="150"/>
    </location>
</feature>
<proteinExistence type="predicted"/>
<organism evidence="3 4">
    <name type="scientific">Polymorphum gilvum (strain LMG 25793 / CGMCC 1.9160 / SL003B-26A1)</name>
    <dbReference type="NCBI Taxonomy" id="991905"/>
    <lineage>
        <taxon>Bacteria</taxon>
        <taxon>Pseudomonadati</taxon>
        <taxon>Pseudomonadota</taxon>
        <taxon>Alphaproteobacteria</taxon>
        <taxon>Rhodobacterales</taxon>
        <taxon>Paracoccaceae</taxon>
        <taxon>Polymorphum</taxon>
    </lineage>
</organism>
<dbReference type="AlphaFoldDB" id="F2IYB1"/>
<feature type="compositionally biased region" description="Pro residues" evidence="1">
    <location>
        <begin position="140"/>
        <end position="150"/>
    </location>
</feature>
<dbReference type="KEGG" id="pgv:SL003B_3301"/>
<accession>F2IYB1</accession>
<dbReference type="HOGENOM" id="CLU_1738859_0_0_5"/>
<dbReference type="Proteomes" id="UP000008130">
    <property type="component" value="Chromosome"/>
</dbReference>
<sequence length="150" mass="15336">MSGCGKKTLDRPGRFAHSAAMNRSRSLLQCLRSERHPVAVLAALAIAVRLALLVISAAVVPQAADAGFGVLCQTQGVDGTPRPLGGHDPDDCPCGPACLHHGLVAVADDRPVGGRALADAAGRADPMPGDEPSYGRFPHGPGPIRAPPLS</sequence>
<evidence type="ECO:0000313" key="3">
    <source>
        <dbReference type="EMBL" id="ADZ71723.1"/>
    </source>
</evidence>
<reference evidence="3 4" key="1">
    <citation type="journal article" date="2011" name="J. Bacteriol.">
        <title>Complete genome sequence of Polymorphum gilvum SL003B-26A1T, a crude oil-degrading bacterium from oil-polluted saline soil.</title>
        <authorList>
            <person name="Li S.G."/>
            <person name="Tang Y.Q."/>
            <person name="Nie Y."/>
            <person name="Cai M."/>
            <person name="Wu X.L."/>
        </authorList>
    </citation>
    <scope>NUCLEOTIDE SEQUENCE [LARGE SCALE GENOMIC DNA]</scope>
    <source>
        <strain evidence="4">LMG 25793 / CGMCC 1.9160 / SL003B-26A1</strain>
    </source>
</reference>
<gene>
    <name evidence="3" type="ordered locus">SL003B_3301</name>
</gene>
<evidence type="ECO:0000256" key="1">
    <source>
        <dbReference type="SAM" id="MobiDB-lite"/>
    </source>
</evidence>
<keyword evidence="2" id="KW-0812">Transmembrane</keyword>
<protein>
    <recommendedName>
        <fullName evidence="5">DUF2946 domain-containing protein</fullName>
    </recommendedName>
</protein>
<evidence type="ECO:0000313" key="4">
    <source>
        <dbReference type="Proteomes" id="UP000008130"/>
    </source>
</evidence>
<keyword evidence="4" id="KW-1185">Reference proteome</keyword>
<dbReference type="STRING" id="991905.SL003B_3301"/>
<dbReference type="EMBL" id="CP002568">
    <property type="protein sequence ID" value="ADZ71723.1"/>
    <property type="molecule type" value="Genomic_DNA"/>
</dbReference>
<evidence type="ECO:0000256" key="2">
    <source>
        <dbReference type="SAM" id="Phobius"/>
    </source>
</evidence>
<keyword evidence="2" id="KW-0472">Membrane</keyword>
<name>F2IYB1_POLGS</name>
<dbReference type="eggNOG" id="ENOG5033C71">
    <property type="taxonomic scope" value="Bacteria"/>
</dbReference>
<evidence type="ECO:0008006" key="5">
    <source>
        <dbReference type="Google" id="ProtNLM"/>
    </source>
</evidence>